<evidence type="ECO:0000256" key="2">
    <source>
        <dbReference type="ARBA" id="ARBA00010617"/>
    </source>
</evidence>
<evidence type="ECO:0000256" key="8">
    <source>
        <dbReference type="RuleBase" id="RU000461"/>
    </source>
</evidence>
<dbReference type="InterPro" id="IPR001128">
    <property type="entry name" value="Cyt_P450"/>
</dbReference>
<comment type="caution">
    <text evidence="9">The sequence shown here is derived from an EMBL/GenBank/DDBJ whole genome shotgun (WGS) entry which is preliminary data.</text>
</comment>
<dbReference type="PRINTS" id="PR00359">
    <property type="entry name" value="BP450"/>
</dbReference>
<protein>
    <submittedName>
        <fullName evidence="9">Cytochrome P450 144</fullName>
    </submittedName>
</protein>
<organism evidence="9 10">
    <name type="scientific">Mycobacterium paragordonae</name>
    <dbReference type="NCBI Taxonomy" id="1389713"/>
    <lineage>
        <taxon>Bacteria</taxon>
        <taxon>Bacillati</taxon>
        <taxon>Actinomycetota</taxon>
        <taxon>Actinomycetes</taxon>
        <taxon>Mycobacteriales</taxon>
        <taxon>Mycobacteriaceae</taxon>
        <taxon>Mycobacterium</taxon>
    </lineage>
</organism>
<evidence type="ECO:0000256" key="4">
    <source>
        <dbReference type="ARBA" id="ARBA00022723"/>
    </source>
</evidence>
<dbReference type="EMBL" id="BLKX01000001">
    <property type="protein sequence ID" value="GFG82387.1"/>
    <property type="molecule type" value="Genomic_DNA"/>
</dbReference>
<keyword evidence="6 8" id="KW-0408">Iron</keyword>
<keyword evidence="7 8" id="KW-0503">Monooxygenase</keyword>
<dbReference type="PANTHER" id="PTHR46696">
    <property type="entry name" value="P450, PUTATIVE (EUROFUNG)-RELATED"/>
    <property type="match status" value="1"/>
</dbReference>
<dbReference type="Proteomes" id="UP000465240">
    <property type="component" value="Unassembled WGS sequence"/>
</dbReference>
<dbReference type="InterPro" id="IPR036396">
    <property type="entry name" value="Cyt_P450_sf"/>
</dbReference>
<gene>
    <name evidence="9" type="primary">cyp144_2</name>
    <name evidence="9" type="ORF">MPRG_56630</name>
</gene>
<evidence type="ECO:0000313" key="10">
    <source>
        <dbReference type="Proteomes" id="UP000465240"/>
    </source>
</evidence>
<evidence type="ECO:0000313" key="9">
    <source>
        <dbReference type="EMBL" id="GFG82387.1"/>
    </source>
</evidence>
<dbReference type="SUPFAM" id="SSF48264">
    <property type="entry name" value="Cytochrome P450"/>
    <property type="match status" value="1"/>
</dbReference>
<name>A0ABQ1CDH5_9MYCO</name>
<dbReference type="PANTHER" id="PTHR46696:SF4">
    <property type="entry name" value="BIOTIN BIOSYNTHESIS CYTOCHROME P450"/>
    <property type="match status" value="1"/>
</dbReference>
<keyword evidence="10" id="KW-1185">Reference proteome</keyword>
<evidence type="ECO:0000256" key="1">
    <source>
        <dbReference type="ARBA" id="ARBA00001971"/>
    </source>
</evidence>
<dbReference type="PROSITE" id="PS00086">
    <property type="entry name" value="CYTOCHROME_P450"/>
    <property type="match status" value="1"/>
</dbReference>
<evidence type="ECO:0000256" key="3">
    <source>
        <dbReference type="ARBA" id="ARBA00022617"/>
    </source>
</evidence>
<sequence length="421" mass="45892">MLRKGRTSGSVVATVHAMTASIDPVDFFGDAAIQDPYPLYARLRNDGGVHRVGDSDFYLVSSWPAITDVVNRPDVFSSNLTATMTFRPDDGVVPFPMDGVGGRTHILVTADDPVHAAHRKLMLGQFTAKRVQSLQPLIADIFETLWAAEADDGAVEWMDAIANRLPMMVVADLIGVPEADADQLARWGCASTQLLDGLMSTDELAASMSAISELSNYIATRQQVAATNPGDDLMGVLARACAAGNLDTFTALLILVSLFSAGGESTASLLGTAMAILATDADLQKELRDQPDLLGVFIEETLRLEPPFRAHYRHVLADTELAGTALPKDSRVLLLWGAANRDPDHFENPDDFRLDRRISKGHMSFGKGIHFCLGAPLARLEAVTVLRMLLERTEWIDAAEVGPWLPSVLARRREYLHLTYK</sequence>
<keyword evidence="4 8" id="KW-0479">Metal-binding</keyword>
<proteinExistence type="inferred from homology"/>
<dbReference type="Pfam" id="PF00067">
    <property type="entry name" value="p450"/>
    <property type="match status" value="1"/>
</dbReference>
<comment type="cofactor">
    <cofactor evidence="1">
        <name>heme</name>
        <dbReference type="ChEBI" id="CHEBI:30413"/>
    </cofactor>
</comment>
<dbReference type="InterPro" id="IPR002397">
    <property type="entry name" value="Cyt_P450_B"/>
</dbReference>
<reference evidence="9 10" key="1">
    <citation type="journal article" date="2019" name="Emerg. Microbes Infect.">
        <title>Comprehensive subspecies identification of 175 nontuberculous mycobacteria species based on 7547 genomic profiles.</title>
        <authorList>
            <person name="Matsumoto Y."/>
            <person name="Kinjo T."/>
            <person name="Motooka D."/>
            <person name="Nabeya D."/>
            <person name="Jung N."/>
            <person name="Uechi K."/>
            <person name="Horii T."/>
            <person name="Iida T."/>
            <person name="Fujita J."/>
            <person name="Nakamura S."/>
        </authorList>
    </citation>
    <scope>NUCLEOTIDE SEQUENCE [LARGE SCALE GENOMIC DNA]</scope>
    <source>
        <strain evidence="9 10">JCM 18565</strain>
    </source>
</reference>
<comment type="similarity">
    <text evidence="2 8">Belongs to the cytochrome P450 family.</text>
</comment>
<evidence type="ECO:0000256" key="5">
    <source>
        <dbReference type="ARBA" id="ARBA00023002"/>
    </source>
</evidence>
<accession>A0ABQ1CDH5</accession>
<keyword evidence="5 8" id="KW-0560">Oxidoreductase</keyword>
<dbReference type="Gene3D" id="1.10.630.10">
    <property type="entry name" value="Cytochrome P450"/>
    <property type="match status" value="1"/>
</dbReference>
<keyword evidence="3 8" id="KW-0349">Heme</keyword>
<dbReference type="PRINTS" id="PR00385">
    <property type="entry name" value="P450"/>
</dbReference>
<evidence type="ECO:0000256" key="7">
    <source>
        <dbReference type="ARBA" id="ARBA00023033"/>
    </source>
</evidence>
<evidence type="ECO:0000256" key="6">
    <source>
        <dbReference type="ARBA" id="ARBA00023004"/>
    </source>
</evidence>
<dbReference type="InterPro" id="IPR017972">
    <property type="entry name" value="Cyt_P450_CS"/>
</dbReference>